<protein>
    <submittedName>
        <fullName evidence="2">Methyltransferase domain-containing protein</fullName>
    </submittedName>
</protein>
<sequence length="296" mass="33148">MPFASAAQESNTAPRTARPGTASASTVPCKVCGAMAQRSFHRTGKRQLLLEASFKPADYKRPYYRCPKCDLLFHTGFDNLTPEEEAQTKLPGINNKTKEIVNRGVRETLMTANLMQMFKLPLRSKILVFGCGAGLSFNMMLDNKLNAYATDLSVQFQKTAKRYGAEHFNHALLPEMLRRFRPFDSVAEQSMDLVTLTEVFEHFPNPVEMMQRIAATVRPGGLVIGTTGWVDRVKEPLHDWWYLRCLSHCTFLSSKAFQRICRACGCLGVLLPGSPMITGQTGISDTQTVFVMQKPL</sequence>
<keyword evidence="2" id="KW-0808">Transferase</keyword>
<dbReference type="AlphaFoldDB" id="A0A1T4W6Z1"/>
<dbReference type="Pfam" id="PF13489">
    <property type="entry name" value="Methyltransf_23"/>
    <property type="match status" value="1"/>
</dbReference>
<dbReference type="STRING" id="1121449.SAMN02745704_00408"/>
<keyword evidence="3" id="KW-1185">Reference proteome</keyword>
<keyword evidence="2" id="KW-0489">Methyltransferase</keyword>
<dbReference type="InterPro" id="IPR029063">
    <property type="entry name" value="SAM-dependent_MTases_sf"/>
</dbReference>
<evidence type="ECO:0000313" key="3">
    <source>
        <dbReference type="Proteomes" id="UP000190027"/>
    </source>
</evidence>
<reference evidence="2 3" key="1">
    <citation type="submission" date="2017-02" db="EMBL/GenBank/DDBJ databases">
        <authorList>
            <person name="Peterson S.W."/>
        </authorList>
    </citation>
    <scope>NUCLEOTIDE SEQUENCE [LARGE SCALE GENOMIC DNA]</scope>
    <source>
        <strain evidence="2 3">DSM 16080</strain>
    </source>
</reference>
<name>A0A1T4W6Z1_9BACT</name>
<dbReference type="Proteomes" id="UP000190027">
    <property type="component" value="Unassembled WGS sequence"/>
</dbReference>
<gene>
    <name evidence="2" type="ORF">SAMN02745704_00408</name>
</gene>
<accession>A0A1T4W6Z1</accession>
<evidence type="ECO:0000256" key="1">
    <source>
        <dbReference type="SAM" id="MobiDB-lite"/>
    </source>
</evidence>
<dbReference type="RefSeq" id="WP_078715973.1">
    <property type="nucleotide sequence ID" value="NZ_FUYC01000001.1"/>
</dbReference>
<evidence type="ECO:0000313" key="2">
    <source>
        <dbReference type="EMBL" id="SKA72481.1"/>
    </source>
</evidence>
<dbReference type="Gene3D" id="3.40.50.150">
    <property type="entry name" value="Vaccinia Virus protein VP39"/>
    <property type="match status" value="1"/>
</dbReference>
<proteinExistence type="predicted"/>
<dbReference type="CDD" id="cd02440">
    <property type="entry name" value="AdoMet_MTases"/>
    <property type="match status" value="1"/>
</dbReference>
<feature type="region of interest" description="Disordered" evidence="1">
    <location>
        <begin position="1"/>
        <end position="25"/>
    </location>
</feature>
<organism evidence="2 3">
    <name type="scientific">Paucidesulfovibrio gracilis DSM 16080</name>
    <dbReference type="NCBI Taxonomy" id="1121449"/>
    <lineage>
        <taxon>Bacteria</taxon>
        <taxon>Pseudomonadati</taxon>
        <taxon>Thermodesulfobacteriota</taxon>
        <taxon>Desulfovibrionia</taxon>
        <taxon>Desulfovibrionales</taxon>
        <taxon>Desulfovibrionaceae</taxon>
        <taxon>Paucidesulfovibrio</taxon>
    </lineage>
</organism>
<dbReference type="GO" id="GO:0032259">
    <property type="term" value="P:methylation"/>
    <property type="evidence" value="ECO:0007669"/>
    <property type="project" value="UniProtKB-KW"/>
</dbReference>
<dbReference type="OrthoDB" id="9767517at2"/>
<dbReference type="SUPFAM" id="SSF53335">
    <property type="entry name" value="S-adenosyl-L-methionine-dependent methyltransferases"/>
    <property type="match status" value="1"/>
</dbReference>
<dbReference type="EMBL" id="FUYC01000001">
    <property type="protein sequence ID" value="SKA72481.1"/>
    <property type="molecule type" value="Genomic_DNA"/>
</dbReference>
<dbReference type="GO" id="GO:0008168">
    <property type="term" value="F:methyltransferase activity"/>
    <property type="evidence" value="ECO:0007669"/>
    <property type="project" value="UniProtKB-KW"/>
</dbReference>
<dbReference type="PANTHER" id="PTHR43861">
    <property type="entry name" value="TRANS-ACONITATE 2-METHYLTRANSFERASE-RELATED"/>
    <property type="match status" value="1"/>
</dbReference>